<dbReference type="GO" id="GO:0005524">
    <property type="term" value="F:ATP binding"/>
    <property type="evidence" value="ECO:0007669"/>
    <property type="project" value="UniProtKB-KW"/>
</dbReference>
<evidence type="ECO:0000256" key="7">
    <source>
        <dbReference type="ARBA" id="ARBA00022741"/>
    </source>
</evidence>
<organism evidence="15 16">
    <name type="scientific">Purpureocillium lilacinum</name>
    <name type="common">Paecilomyces lilacinus</name>
    <dbReference type="NCBI Taxonomy" id="33203"/>
    <lineage>
        <taxon>Eukaryota</taxon>
        <taxon>Fungi</taxon>
        <taxon>Dikarya</taxon>
        <taxon>Ascomycota</taxon>
        <taxon>Pezizomycotina</taxon>
        <taxon>Sordariomycetes</taxon>
        <taxon>Hypocreomycetidae</taxon>
        <taxon>Hypocreales</taxon>
        <taxon>Ophiocordycipitaceae</taxon>
        <taxon>Purpureocillium</taxon>
    </lineage>
</organism>
<dbReference type="GO" id="GO:0004816">
    <property type="term" value="F:asparagine-tRNA ligase activity"/>
    <property type="evidence" value="ECO:0007669"/>
    <property type="project" value="UniProtKB-EC"/>
</dbReference>
<dbReference type="InterPro" id="IPR020855">
    <property type="entry name" value="Ureohydrolase_Mn_BS"/>
</dbReference>
<dbReference type="InterPro" id="IPR006195">
    <property type="entry name" value="aa-tRNA-synth_II"/>
</dbReference>
<dbReference type="GO" id="GO:0046872">
    <property type="term" value="F:metal ion binding"/>
    <property type="evidence" value="ECO:0007669"/>
    <property type="project" value="UniProtKB-KW"/>
</dbReference>
<dbReference type="CDD" id="cd00776">
    <property type="entry name" value="AsxRS_core"/>
    <property type="match status" value="1"/>
</dbReference>
<evidence type="ECO:0000256" key="11">
    <source>
        <dbReference type="ARBA" id="ARBA00023146"/>
    </source>
</evidence>
<comment type="similarity">
    <text evidence="2">Belongs to the class-II aminoacyl-tRNA synthetase family.</text>
</comment>
<keyword evidence="13" id="KW-0175">Coiled coil</keyword>
<dbReference type="Pfam" id="PF00491">
    <property type="entry name" value="Arginase"/>
    <property type="match status" value="1"/>
</dbReference>
<accession>A0A2U3DXY6</accession>
<evidence type="ECO:0000313" key="15">
    <source>
        <dbReference type="EMBL" id="PWI67121.1"/>
    </source>
</evidence>
<dbReference type="PANTHER" id="PTHR22594">
    <property type="entry name" value="ASPARTYL/LYSYL-TRNA SYNTHETASE"/>
    <property type="match status" value="1"/>
</dbReference>
<dbReference type="InterPro" id="IPR023696">
    <property type="entry name" value="Ureohydrolase_dom_sf"/>
</dbReference>
<dbReference type="InterPro" id="IPR045864">
    <property type="entry name" value="aa-tRNA-synth_II/BPL/LPL"/>
</dbReference>
<feature type="domain" description="Aminoacyl-transfer RNA synthetases class-II family profile" evidence="14">
    <location>
        <begin position="951"/>
        <end position="1248"/>
    </location>
</feature>
<dbReference type="PROSITE" id="PS51409">
    <property type="entry name" value="ARGINASE_2"/>
    <property type="match status" value="1"/>
</dbReference>
<keyword evidence="4" id="KW-0963">Cytoplasm</keyword>
<name>A0A2U3DXY6_PURLI</name>
<keyword evidence="6" id="KW-0479">Metal-binding</keyword>
<dbReference type="SUPFAM" id="SSF52768">
    <property type="entry name" value="Arginase/deacetylase"/>
    <property type="match status" value="1"/>
</dbReference>
<comment type="similarity">
    <text evidence="12">Belongs to the arginase family.</text>
</comment>
<evidence type="ECO:0000259" key="14">
    <source>
        <dbReference type="PROSITE" id="PS50862"/>
    </source>
</evidence>
<dbReference type="PROSITE" id="PS50862">
    <property type="entry name" value="AA_TRNA_LIGASE_II"/>
    <property type="match status" value="1"/>
</dbReference>
<dbReference type="NCBIfam" id="TIGR00457">
    <property type="entry name" value="asnS"/>
    <property type="match status" value="1"/>
</dbReference>
<evidence type="ECO:0000256" key="10">
    <source>
        <dbReference type="ARBA" id="ARBA00022917"/>
    </source>
</evidence>
<keyword evidence="11" id="KW-0030">Aminoacyl-tRNA synthetase</keyword>
<keyword evidence="5" id="KW-0436">Ligase</keyword>
<dbReference type="PROSITE" id="PS01053">
    <property type="entry name" value="ARGINASE_1"/>
    <property type="match status" value="1"/>
</dbReference>
<evidence type="ECO:0000256" key="13">
    <source>
        <dbReference type="SAM" id="Coils"/>
    </source>
</evidence>
<dbReference type="PRINTS" id="PR00116">
    <property type="entry name" value="ARGINASE"/>
</dbReference>
<dbReference type="Proteomes" id="UP000245956">
    <property type="component" value="Unassembled WGS sequence"/>
</dbReference>
<dbReference type="AlphaFoldDB" id="A0A2U3DXY6"/>
<proteinExistence type="inferred from homology"/>
<feature type="coiled-coil region" evidence="13">
    <location>
        <begin position="754"/>
        <end position="799"/>
    </location>
</feature>
<evidence type="ECO:0000256" key="1">
    <source>
        <dbReference type="ARBA" id="ARBA00004496"/>
    </source>
</evidence>
<evidence type="ECO:0000256" key="6">
    <source>
        <dbReference type="ARBA" id="ARBA00022723"/>
    </source>
</evidence>
<dbReference type="FunFam" id="3.40.800.10:FF:000014">
    <property type="entry name" value="Arginase family protein"/>
    <property type="match status" value="1"/>
</dbReference>
<dbReference type="InterPro" id="IPR004522">
    <property type="entry name" value="Asn-tRNA-ligase"/>
</dbReference>
<comment type="subcellular location">
    <subcellularLocation>
        <location evidence="1">Cytoplasm</location>
    </subcellularLocation>
</comment>
<dbReference type="Gene3D" id="3.30.930.10">
    <property type="entry name" value="Bira Bifunctional Protein, Domain 2"/>
    <property type="match status" value="1"/>
</dbReference>
<comment type="caution">
    <text evidence="15">The sequence shown here is derived from an EMBL/GenBank/DDBJ whole genome shotgun (WGS) entry which is preliminary data.</text>
</comment>
<dbReference type="SUPFAM" id="SSF50249">
    <property type="entry name" value="Nucleic acid-binding proteins"/>
    <property type="match status" value="1"/>
</dbReference>
<dbReference type="GO" id="GO:0005737">
    <property type="term" value="C:cytoplasm"/>
    <property type="evidence" value="ECO:0007669"/>
    <property type="project" value="UniProtKB-SubCell"/>
</dbReference>
<dbReference type="PANTHER" id="PTHR22594:SF16">
    <property type="entry name" value="ASPARAGINE--TRNA LIGASE, CYTOPLASMIC"/>
    <property type="match status" value="1"/>
</dbReference>
<evidence type="ECO:0000256" key="12">
    <source>
        <dbReference type="PROSITE-ProRule" id="PRU00742"/>
    </source>
</evidence>
<evidence type="ECO:0000313" key="16">
    <source>
        <dbReference type="Proteomes" id="UP000245956"/>
    </source>
</evidence>
<dbReference type="CDD" id="cd04323">
    <property type="entry name" value="AsnRS_cyto_like_N"/>
    <property type="match status" value="1"/>
</dbReference>
<dbReference type="GO" id="GO:0006421">
    <property type="term" value="P:asparaginyl-tRNA aminoacylation"/>
    <property type="evidence" value="ECO:0007669"/>
    <property type="project" value="InterPro"/>
</dbReference>
<dbReference type="Gene3D" id="3.40.800.10">
    <property type="entry name" value="Ureohydrolase domain"/>
    <property type="match status" value="1"/>
</dbReference>
<dbReference type="Gene3D" id="3.30.1910.20">
    <property type="entry name" value="asparaginyl-tRNA synthetase, N-terminal domain"/>
    <property type="match status" value="1"/>
</dbReference>
<sequence>MTIDEGPSRSGSALSNSRTYKCILAGNPQACVGEPLTYNDGSGAGLSVVPGRAFMGIDVGAARSAPVFPGEGEGGSSLAGERLDLASHDRCAVRPQLQRARACPEKGGHSISHYYLPPRPCTYVALSARRRGRRSSLRRGGRRFQKTTSAELETCTWNAPRKRAGPRKRAPDWGKVRGGFGACLVPWVGWTGVASVDEAGTVEGRGMEGHHLVELLQKGSSTTQVRPPCSVPARPPTPADMKSAALVSLLLWSGLSAACGGHGDHDGKEWTKEELDELEAKWGNEWPFSGIGSFAHLSHSKCLTDPTVDYDIAIVGAPFDTAVSFRPGARFGPRAIRQASSRQTGFRGFNPRASINPYQNWAKIVDCGDIPITPFDNDIAREQMTQALKQLGKGKTVSALSPKPKLMTLGGDHSLTLPALRALKEIHGRPVRVLHFDAHLDTWNPNAYPSYWGATQFTHGSMFWMANQEGLLSNSSTEASVHAGLRTRLGGTAWADNEDDSSQNWVRFSADDMDDIGTQGIIDGIMRVLGTEDPVYLSVDIDVLDPAFAPGTGTPEPGGWTTRELIRVLRGIEGLNLVGADVVEVSPAYQGRGEETALAAAQVVYELLSSMVKRGMKEMGKEVVPEAKQKLLKAYEKSNGKDEFCLPPYRPLSLIATTTHGTWKSESTMAAVQELAERVKGDDKFYVDTDAGADDQTADGSEAKPFKTLAYAYIHNTGRPTAQYLTRASVTGAIGPDEDPSARLAWKAPAKSAVKKAQGALDAHKKKLAKQEQAKAAEEAQKKQRLENLEAAKKIVLKEDPSLPKAVKITIDNKNVELGDGADKKGARVKVSGRIHRLRPQKQATFITLIDGGGHLQCVLQAGDLTKTYDALTFAQGTSITLYGEMRKVPEGQQAPDNRELHVDFYEVIGTSPSDEDAITNKVSSAQNQWDAQMLDNRHLVLRGDHAASVMKLRAGVEWAFVNAYHEMKVTKVSPPALVQTQVEGGATLFKVPYYDEEAFLTQSSQLYLETAIPSLGSVYCIEKSFRAEKSLTRRHLSEYTHVEAELDYIDFTDLLEHLEEIICRVIDKVLEDAEMAAILKELNPGFTRPSRPFMRMKYADAIDWLNKQEPPIPNEDGNPHVFGDDIAEAAERKMTDAINRPIFLTHFPVEIKAFYMKKDPSDLRVTESVDCLMPGVGEIVGGSMRMEGYDELLAAYDKQGIPAKDYYWYTDQRKYGTSPHGGYGLGLERFLAWMANQHTVRTTCLYPRFMGRCKP</sequence>
<keyword evidence="10" id="KW-0648">Protein biosynthesis</keyword>
<evidence type="ECO:0000256" key="5">
    <source>
        <dbReference type="ARBA" id="ARBA00022598"/>
    </source>
</evidence>
<evidence type="ECO:0000256" key="4">
    <source>
        <dbReference type="ARBA" id="ARBA00022490"/>
    </source>
</evidence>
<dbReference type="SUPFAM" id="SSF55681">
    <property type="entry name" value="Class II aaRS and biotin synthetases"/>
    <property type="match status" value="1"/>
</dbReference>
<dbReference type="InterPro" id="IPR006035">
    <property type="entry name" value="Ureohydrolase"/>
</dbReference>
<reference evidence="15 16" key="1">
    <citation type="journal article" date="2016" name="Front. Microbiol.">
        <title>Genome and transcriptome sequences reveal the specific parasitism of the nematophagous Purpureocillium lilacinum 36-1.</title>
        <authorList>
            <person name="Xie J."/>
            <person name="Li S."/>
            <person name="Mo C."/>
            <person name="Xiao X."/>
            <person name="Peng D."/>
            <person name="Wang G."/>
            <person name="Xiao Y."/>
        </authorList>
    </citation>
    <scope>NUCLEOTIDE SEQUENCE [LARGE SCALE GENOMIC DNA]</scope>
    <source>
        <strain evidence="15 16">36-1</strain>
    </source>
</reference>
<dbReference type="Gene3D" id="2.40.50.140">
    <property type="entry name" value="Nucleic acid-binding proteins"/>
    <property type="match status" value="1"/>
</dbReference>
<dbReference type="InterPro" id="IPR012340">
    <property type="entry name" value="NA-bd_OB-fold"/>
</dbReference>
<keyword evidence="8" id="KW-0378">Hydrolase</keyword>
<dbReference type="InterPro" id="IPR004365">
    <property type="entry name" value="NA-bd_OB_tRNA"/>
</dbReference>
<dbReference type="Pfam" id="PF00152">
    <property type="entry name" value="tRNA-synt_2"/>
    <property type="match status" value="1"/>
</dbReference>
<dbReference type="EMBL" id="LCWV01000020">
    <property type="protein sequence ID" value="PWI67121.1"/>
    <property type="molecule type" value="Genomic_DNA"/>
</dbReference>
<dbReference type="InterPro" id="IPR004364">
    <property type="entry name" value="Aa-tRNA-synt_II"/>
</dbReference>
<evidence type="ECO:0000256" key="9">
    <source>
        <dbReference type="ARBA" id="ARBA00022840"/>
    </source>
</evidence>
<dbReference type="EC" id="6.1.1.22" evidence="3"/>
<evidence type="ECO:0000256" key="8">
    <source>
        <dbReference type="ARBA" id="ARBA00022801"/>
    </source>
</evidence>
<dbReference type="CDD" id="cd11592">
    <property type="entry name" value="Agmatinase_PAH"/>
    <property type="match status" value="1"/>
</dbReference>
<evidence type="ECO:0000256" key="3">
    <source>
        <dbReference type="ARBA" id="ARBA00012816"/>
    </source>
</evidence>
<dbReference type="InterPro" id="IPR048952">
    <property type="entry name" value="AsnRS_N"/>
</dbReference>
<dbReference type="Pfam" id="PF01336">
    <property type="entry name" value="tRNA_anti-codon"/>
    <property type="match status" value="1"/>
</dbReference>
<gene>
    <name evidence="15" type="ORF">PCL_04283</name>
</gene>
<dbReference type="GO" id="GO:0016813">
    <property type="term" value="F:hydrolase activity, acting on carbon-nitrogen (but not peptide) bonds, in linear amidines"/>
    <property type="evidence" value="ECO:0007669"/>
    <property type="project" value="InterPro"/>
</dbReference>
<evidence type="ECO:0000256" key="2">
    <source>
        <dbReference type="ARBA" id="ARBA00008226"/>
    </source>
</evidence>
<protein>
    <recommendedName>
        <fullName evidence="3">asparagine--tRNA ligase</fullName>
        <ecNumber evidence="3">6.1.1.22</ecNumber>
    </recommendedName>
</protein>
<dbReference type="Pfam" id="PF20917">
    <property type="entry name" value="AsnRS_N"/>
    <property type="match status" value="1"/>
</dbReference>
<dbReference type="GO" id="GO:0003676">
    <property type="term" value="F:nucleic acid binding"/>
    <property type="evidence" value="ECO:0007669"/>
    <property type="project" value="InterPro"/>
</dbReference>
<keyword evidence="7" id="KW-0547">Nucleotide-binding</keyword>
<keyword evidence="9" id="KW-0067">ATP-binding</keyword>